<dbReference type="Proteomes" id="UP000007963">
    <property type="component" value="Unassembled WGS sequence"/>
</dbReference>
<name>Q0C7R7_ASPTN</name>
<protein>
    <submittedName>
        <fullName evidence="1">Uncharacterized protein</fullName>
    </submittedName>
</protein>
<dbReference type="VEuPathDB" id="FungiDB:ATEG_10267"/>
<accession>Q0C7R7</accession>
<evidence type="ECO:0000313" key="2">
    <source>
        <dbReference type="Proteomes" id="UP000007963"/>
    </source>
</evidence>
<sequence>MVFGVILMNYGPWSDPGWGPMNSRTYIVTPDRETADLLYRVLMDNGKNFPLVPVDFDRKRPSPQLWSWMSLRGDSQASIQEHLKLALNEINFGRVPMKEEHRKHLLGKITFDWRGNWNENGQRLPEIPHLDLPDHISGRVFSIRDKSCPTRFWAKSTKYLNEGCIEVSDTRKARFRVTIKGRADGKTVMVFDDAVTLELIERSGRNVNYLPVNIDETDGRLKVGDSGTELKTIPFGRLLKGGLICDYHAGKGDASAQCPTWVDEQFRGGDCWELCF</sequence>
<dbReference type="HOGENOM" id="CLU_847247_0_0_1"/>
<dbReference type="EMBL" id="CH476610">
    <property type="protein sequence ID" value="EAU29264.1"/>
    <property type="molecule type" value="Genomic_DNA"/>
</dbReference>
<evidence type="ECO:0000313" key="1">
    <source>
        <dbReference type="EMBL" id="EAU29264.1"/>
    </source>
</evidence>
<proteinExistence type="predicted"/>
<gene>
    <name evidence="1" type="ORF">ATEG_10267</name>
</gene>
<dbReference type="RefSeq" id="XP_001218615.1">
    <property type="nucleotide sequence ID" value="XM_001218614.1"/>
</dbReference>
<dbReference type="AlphaFoldDB" id="Q0C7R7"/>
<dbReference type="GeneID" id="4354627"/>
<dbReference type="OrthoDB" id="4461203at2759"/>
<organism evidence="1 2">
    <name type="scientific">Aspergillus terreus (strain NIH 2624 / FGSC A1156)</name>
    <dbReference type="NCBI Taxonomy" id="341663"/>
    <lineage>
        <taxon>Eukaryota</taxon>
        <taxon>Fungi</taxon>
        <taxon>Dikarya</taxon>
        <taxon>Ascomycota</taxon>
        <taxon>Pezizomycotina</taxon>
        <taxon>Eurotiomycetes</taxon>
        <taxon>Eurotiomycetidae</taxon>
        <taxon>Eurotiales</taxon>
        <taxon>Aspergillaceae</taxon>
        <taxon>Aspergillus</taxon>
        <taxon>Aspergillus subgen. Circumdati</taxon>
    </lineage>
</organism>
<reference evidence="2" key="1">
    <citation type="submission" date="2005-09" db="EMBL/GenBank/DDBJ databases">
        <title>Annotation of the Aspergillus terreus NIH2624 genome.</title>
        <authorList>
            <person name="Birren B.W."/>
            <person name="Lander E.S."/>
            <person name="Galagan J.E."/>
            <person name="Nusbaum C."/>
            <person name="Devon K."/>
            <person name="Henn M."/>
            <person name="Ma L.-J."/>
            <person name="Jaffe D.B."/>
            <person name="Butler J."/>
            <person name="Alvarez P."/>
            <person name="Gnerre S."/>
            <person name="Grabherr M."/>
            <person name="Kleber M."/>
            <person name="Mauceli E.W."/>
            <person name="Brockman W."/>
            <person name="Rounsley S."/>
            <person name="Young S.K."/>
            <person name="LaButti K."/>
            <person name="Pushparaj V."/>
            <person name="DeCaprio D."/>
            <person name="Crawford M."/>
            <person name="Koehrsen M."/>
            <person name="Engels R."/>
            <person name="Montgomery P."/>
            <person name="Pearson M."/>
            <person name="Howarth C."/>
            <person name="Larson L."/>
            <person name="Luoma S."/>
            <person name="White J."/>
            <person name="Alvarado L."/>
            <person name="Kodira C.D."/>
            <person name="Zeng Q."/>
            <person name="Oleary S."/>
            <person name="Yandava C."/>
            <person name="Denning D.W."/>
            <person name="Nierman W.C."/>
            <person name="Milne T."/>
            <person name="Madden K."/>
        </authorList>
    </citation>
    <scope>NUCLEOTIDE SEQUENCE [LARGE SCALE GENOMIC DNA]</scope>
    <source>
        <strain evidence="2">NIH 2624 / FGSC A1156</strain>
    </source>
</reference>